<dbReference type="Proteomes" id="UP000442694">
    <property type="component" value="Unassembled WGS sequence"/>
</dbReference>
<reference evidence="4 5" key="1">
    <citation type="submission" date="2019-10" db="EMBL/GenBank/DDBJ databases">
        <title>New genus of Silvanigrellaceae.</title>
        <authorList>
            <person name="Pitt A."/>
            <person name="Hahn M.W."/>
        </authorList>
    </citation>
    <scope>NUCLEOTIDE SEQUENCE [LARGE SCALE GENOMIC DNA]</scope>
    <source>
        <strain evidence="4 5">33A1-SZDP</strain>
    </source>
</reference>
<evidence type="ECO:0000256" key="1">
    <source>
        <dbReference type="ARBA" id="ARBA00010062"/>
    </source>
</evidence>
<dbReference type="CDD" id="cd06347">
    <property type="entry name" value="PBP1_ABC_LivK_ligand_binding-like"/>
    <property type="match status" value="1"/>
</dbReference>
<keyword evidence="2" id="KW-0732">Signal</keyword>
<proteinExistence type="inferred from homology"/>
<protein>
    <submittedName>
        <fullName evidence="4">ABC transporter substrate-binding protein</fullName>
    </submittedName>
</protein>
<evidence type="ECO:0000313" key="4">
    <source>
        <dbReference type="EMBL" id="KAB8031842.1"/>
    </source>
</evidence>
<organism evidence="4 5">
    <name type="scientific">Fluviispira multicolorata</name>
    <dbReference type="NCBI Taxonomy" id="2654512"/>
    <lineage>
        <taxon>Bacteria</taxon>
        <taxon>Pseudomonadati</taxon>
        <taxon>Bdellovibrionota</taxon>
        <taxon>Oligoflexia</taxon>
        <taxon>Silvanigrellales</taxon>
        <taxon>Silvanigrellaceae</taxon>
        <taxon>Fluviispira</taxon>
    </lineage>
</organism>
<gene>
    <name evidence="4" type="ORF">GCL57_04150</name>
</gene>
<name>A0A833JFU6_9BACT</name>
<dbReference type="InterPro" id="IPR028081">
    <property type="entry name" value="Leu-bd"/>
</dbReference>
<evidence type="ECO:0000259" key="3">
    <source>
        <dbReference type="Pfam" id="PF13458"/>
    </source>
</evidence>
<sequence length="379" mass="41740">MSSVSKCNFFTRGFAMVSGLAFSLNVFAFEARVGIILPLTGSQAYYGKDAKKGIDIALEELQKSDPSIKIYVEDSASSPAESAKAMNKLITSDKVIAVIGEMTSSSTIAAGSIAEKAKIPILTPSATNDTITDNKKYIFRTCFKDNFQGVVMGDFSYTNLSAKTAIILEDADSDYSKGLAENFKATFEEKGGKILKILKFSQKDTTFTSQLGDVRKMKPDVLFIPAFHQQVAVIIREAKDLQIKSKLVGTDGWDTPELRQIAKGAENGGYFSNHYSHESKNPTLQKFIKIYNEKYKTQPSAFSALGYDSMKMIYEAIKNANSPNSEKVRDELSKIKNFDGVTGNISMDKNNNAIKPAVILQFIPNGYKFITSVLPEQKN</sequence>
<feature type="domain" description="Leucine-binding protein" evidence="3">
    <location>
        <begin position="32"/>
        <end position="361"/>
    </location>
</feature>
<dbReference type="PANTHER" id="PTHR30483:SF6">
    <property type="entry name" value="PERIPLASMIC BINDING PROTEIN OF ABC TRANSPORTER FOR NATURAL AMINO ACIDS"/>
    <property type="match status" value="1"/>
</dbReference>
<comment type="caution">
    <text evidence="4">The sequence shown here is derived from an EMBL/GenBank/DDBJ whole genome shotgun (WGS) entry which is preliminary data.</text>
</comment>
<dbReference type="SUPFAM" id="SSF53822">
    <property type="entry name" value="Periplasmic binding protein-like I"/>
    <property type="match status" value="1"/>
</dbReference>
<keyword evidence="5" id="KW-1185">Reference proteome</keyword>
<evidence type="ECO:0000256" key="2">
    <source>
        <dbReference type="ARBA" id="ARBA00022729"/>
    </source>
</evidence>
<dbReference type="EMBL" id="WFLN01000005">
    <property type="protein sequence ID" value="KAB8031842.1"/>
    <property type="molecule type" value="Genomic_DNA"/>
</dbReference>
<dbReference type="Gene3D" id="3.40.50.2300">
    <property type="match status" value="2"/>
</dbReference>
<dbReference type="Pfam" id="PF13458">
    <property type="entry name" value="Peripla_BP_6"/>
    <property type="match status" value="1"/>
</dbReference>
<dbReference type="InterPro" id="IPR028082">
    <property type="entry name" value="Peripla_BP_I"/>
</dbReference>
<accession>A0A833JFU6</accession>
<dbReference type="InterPro" id="IPR051010">
    <property type="entry name" value="BCAA_transport"/>
</dbReference>
<dbReference type="AlphaFoldDB" id="A0A833JFU6"/>
<comment type="similarity">
    <text evidence="1">Belongs to the leucine-binding protein family.</text>
</comment>
<dbReference type="PANTHER" id="PTHR30483">
    <property type="entry name" value="LEUCINE-SPECIFIC-BINDING PROTEIN"/>
    <property type="match status" value="1"/>
</dbReference>
<evidence type="ECO:0000313" key="5">
    <source>
        <dbReference type="Proteomes" id="UP000442694"/>
    </source>
</evidence>
<dbReference type="RefSeq" id="WP_152212017.1">
    <property type="nucleotide sequence ID" value="NZ_WFLN01000005.1"/>
</dbReference>